<evidence type="ECO:0000313" key="1">
    <source>
        <dbReference type="EMBL" id="EAU69898.1"/>
    </source>
</evidence>
<organism evidence="1 2">
    <name type="scientific">Stigmatella aurantiaca (strain DW4/3-1)</name>
    <dbReference type="NCBI Taxonomy" id="378806"/>
    <lineage>
        <taxon>Bacteria</taxon>
        <taxon>Pseudomonadati</taxon>
        <taxon>Myxococcota</taxon>
        <taxon>Myxococcia</taxon>
        <taxon>Myxococcales</taxon>
        <taxon>Cystobacterineae</taxon>
        <taxon>Archangiaceae</taxon>
        <taxon>Stigmatella</taxon>
    </lineage>
</organism>
<protein>
    <submittedName>
        <fullName evidence="1">Uncharacterized protein</fullName>
    </submittedName>
</protein>
<dbReference type="Proteomes" id="UP000032702">
    <property type="component" value="Unassembled WGS sequence"/>
</dbReference>
<name>Q09DY0_STIAD</name>
<sequence>MIGIARAAYDSGTIYKGPTPMKNIVGGIALGLLLSACGGPGVDEGMNSEEPTLAETEQNLCEGWQDPYAYRCTAKCGSTWVTAGYYPSVDYGACGAAADSHCRYHYGVAASGACWSR</sequence>
<evidence type="ECO:0000313" key="2">
    <source>
        <dbReference type="Proteomes" id="UP000032702"/>
    </source>
</evidence>
<dbReference type="AlphaFoldDB" id="Q09DY0"/>
<comment type="caution">
    <text evidence="1">The sequence shown here is derived from an EMBL/GenBank/DDBJ whole genome shotgun (WGS) entry which is preliminary data.</text>
</comment>
<reference evidence="1 2" key="1">
    <citation type="submission" date="2006-04" db="EMBL/GenBank/DDBJ databases">
        <authorList>
            <person name="Nierman W.C."/>
        </authorList>
    </citation>
    <scope>NUCLEOTIDE SEQUENCE [LARGE SCALE GENOMIC DNA]</scope>
    <source>
        <strain evidence="1 2">DW4/3-1</strain>
    </source>
</reference>
<gene>
    <name evidence="1" type="ORF">STIAU_5545</name>
</gene>
<proteinExistence type="predicted"/>
<accession>Q09DY0</accession>
<dbReference type="EMBL" id="AAMD01000002">
    <property type="protein sequence ID" value="EAU69898.1"/>
    <property type="molecule type" value="Genomic_DNA"/>
</dbReference>